<name>A0A914AYB1_PATMI</name>
<evidence type="ECO:0000256" key="4">
    <source>
        <dbReference type="ARBA" id="ARBA00022833"/>
    </source>
</evidence>
<dbReference type="Pfam" id="PF13613">
    <property type="entry name" value="HTH_Tnp_4"/>
    <property type="match status" value="1"/>
</dbReference>
<keyword evidence="4" id="KW-0862">Zinc</keyword>
<keyword evidence="9" id="KW-1185">Reference proteome</keyword>
<evidence type="ECO:0000259" key="7">
    <source>
        <dbReference type="PROSITE" id="PS50950"/>
    </source>
</evidence>
<accession>A0A914AYB1</accession>
<dbReference type="Proteomes" id="UP000887568">
    <property type="component" value="Unplaced"/>
</dbReference>
<organism evidence="8 9">
    <name type="scientific">Patiria miniata</name>
    <name type="common">Bat star</name>
    <name type="synonym">Asterina miniata</name>
    <dbReference type="NCBI Taxonomy" id="46514"/>
    <lineage>
        <taxon>Eukaryota</taxon>
        <taxon>Metazoa</taxon>
        <taxon>Echinodermata</taxon>
        <taxon>Eleutherozoa</taxon>
        <taxon>Asterozoa</taxon>
        <taxon>Asteroidea</taxon>
        <taxon>Valvatacea</taxon>
        <taxon>Valvatida</taxon>
        <taxon>Asterinidae</taxon>
        <taxon>Patiria</taxon>
    </lineage>
</organism>
<keyword evidence="2" id="KW-0479">Metal-binding</keyword>
<dbReference type="InterPro" id="IPR006612">
    <property type="entry name" value="THAP_Znf"/>
</dbReference>
<proteinExistence type="predicted"/>
<dbReference type="GO" id="GO:0003677">
    <property type="term" value="F:DNA binding"/>
    <property type="evidence" value="ECO:0007669"/>
    <property type="project" value="UniProtKB-UniRule"/>
</dbReference>
<keyword evidence="5 6" id="KW-0238">DNA-binding</keyword>
<dbReference type="SUPFAM" id="SSF57716">
    <property type="entry name" value="Glucocorticoid receptor-like (DNA-binding domain)"/>
    <property type="match status" value="1"/>
</dbReference>
<dbReference type="GeneID" id="119737753"/>
<dbReference type="RefSeq" id="XP_038068246.1">
    <property type="nucleotide sequence ID" value="XM_038212318.1"/>
</dbReference>
<evidence type="ECO:0000313" key="9">
    <source>
        <dbReference type="Proteomes" id="UP000887568"/>
    </source>
</evidence>
<evidence type="ECO:0000256" key="5">
    <source>
        <dbReference type="ARBA" id="ARBA00023125"/>
    </source>
</evidence>
<protein>
    <recommendedName>
        <fullName evidence="7">THAP-type domain-containing protein</fullName>
    </recommendedName>
</protein>
<dbReference type="OrthoDB" id="7331812at2759"/>
<dbReference type="AlphaFoldDB" id="A0A914AYB1"/>
<evidence type="ECO:0000256" key="6">
    <source>
        <dbReference type="PROSITE-ProRule" id="PRU00309"/>
    </source>
</evidence>
<dbReference type="EnsemblMetazoa" id="XM_038212318.1">
    <property type="protein sequence ID" value="XP_038068246.1"/>
    <property type="gene ID" value="LOC119737753"/>
</dbReference>
<dbReference type="Pfam" id="PF05485">
    <property type="entry name" value="THAP"/>
    <property type="match status" value="1"/>
</dbReference>
<dbReference type="OMA" id="GRIDSHM"/>
<reference evidence="8" key="1">
    <citation type="submission" date="2022-11" db="UniProtKB">
        <authorList>
            <consortium name="EnsemblMetazoa"/>
        </authorList>
    </citation>
    <scope>IDENTIFICATION</scope>
</reference>
<dbReference type="InterPro" id="IPR027805">
    <property type="entry name" value="Transposase_HTH_dom"/>
</dbReference>
<dbReference type="InterPro" id="IPR027806">
    <property type="entry name" value="HARBI1_dom"/>
</dbReference>
<evidence type="ECO:0000256" key="1">
    <source>
        <dbReference type="ARBA" id="ARBA00001968"/>
    </source>
</evidence>
<comment type="cofactor">
    <cofactor evidence="1">
        <name>a divalent metal cation</name>
        <dbReference type="ChEBI" id="CHEBI:60240"/>
    </cofactor>
</comment>
<keyword evidence="3 6" id="KW-0863">Zinc-finger</keyword>
<dbReference type="PANTHER" id="PTHR23080">
    <property type="entry name" value="THAP DOMAIN PROTEIN"/>
    <property type="match status" value="1"/>
</dbReference>
<sequence length="585" mass="66279">MHVCSVLHCRHRSRKRDKGVSFYKLPSVLKHQGSQTEELSRRRRARWLANIGREDLLAKEATQTSTLVHLRVCGDHFISGKPSTLYSPASPDWAPTLNMGHSNPVAGGQTNLVPFMFQSQGPSFVAIPSVPTTTEKGRQFAVPMLNHQNVSTLQHPISVDHNYHVMEQTQLPSGMFVVSRPEMQSAGTVAPIVPISMEGAVANRSSVNEGAPTNATATQTGLTKLQIKQNDDEMLYLRHELYKLREEKASSVLDELAFQNDEYKVKFYTGLPSLRLLMTFLEFISPHITSSNRNSLTKFQEFVMVLMRLRRNLPLQDLGYRFNVASSTASRLFERWIDTMAVRLQHLIMFPEHTVMDSRISREFATVLGDYREPIFVHCIELFLDWPRSWVKKSNRKTPESVKFLIGLSPCGLIGFVSKVWMGKDTPRYQSQLIEKSGIVELLHHNDVVLSVPEFDFSESGLYVARVIQPDVADEEKQLSVLEFSKEGTKRIAGFVRVQTESVVRALRQKYTFLDGKVNAELVKPRNGQPESLMDKVVRVCCSLTNTCAPSSPQCSTLRTKLKGNYELLGDKKNKSQDWQYKDTT</sequence>
<dbReference type="Pfam" id="PF13359">
    <property type="entry name" value="DDE_Tnp_4"/>
    <property type="match status" value="1"/>
</dbReference>
<evidence type="ECO:0000313" key="8">
    <source>
        <dbReference type="EnsemblMetazoa" id="XP_038068246.1"/>
    </source>
</evidence>
<dbReference type="GO" id="GO:0008270">
    <property type="term" value="F:zinc ion binding"/>
    <property type="evidence" value="ECO:0007669"/>
    <property type="project" value="UniProtKB-KW"/>
</dbReference>
<feature type="domain" description="THAP-type" evidence="7">
    <location>
        <begin position="1"/>
        <end position="94"/>
    </location>
</feature>
<evidence type="ECO:0000256" key="3">
    <source>
        <dbReference type="ARBA" id="ARBA00022771"/>
    </source>
</evidence>
<dbReference type="SMART" id="SM00980">
    <property type="entry name" value="THAP"/>
    <property type="match status" value="1"/>
</dbReference>
<evidence type="ECO:0000256" key="2">
    <source>
        <dbReference type="ARBA" id="ARBA00022723"/>
    </source>
</evidence>
<dbReference type="PROSITE" id="PS50950">
    <property type="entry name" value="ZF_THAP"/>
    <property type="match status" value="1"/>
</dbReference>